<dbReference type="KEGG" id="hara:AArcS_0298"/>
<feature type="region of interest" description="Disordered" evidence="1">
    <location>
        <begin position="257"/>
        <end position="286"/>
    </location>
</feature>
<dbReference type="Proteomes" id="UP000663586">
    <property type="component" value="Chromosome"/>
</dbReference>
<reference evidence="2" key="1">
    <citation type="submission" date="2020-11" db="EMBL/GenBank/DDBJ databases">
        <title>Carbohydrate-dependent, anaerobic sulfur respiration: A novel catabolism in halophilic archaea.</title>
        <authorList>
            <person name="Sorokin D.Y."/>
            <person name="Messina E."/>
            <person name="Smedile F."/>
            <person name="La Cono V."/>
            <person name="Hallsworth J.E."/>
            <person name="Yakimov M.M."/>
        </authorList>
    </citation>
    <scope>NUCLEOTIDE SEQUENCE</scope>
    <source>
        <strain evidence="2">AArc-S</strain>
    </source>
</reference>
<evidence type="ECO:0000313" key="2">
    <source>
        <dbReference type="EMBL" id="QSG01532.1"/>
    </source>
</evidence>
<evidence type="ECO:0000313" key="3">
    <source>
        <dbReference type="Proteomes" id="UP000663586"/>
    </source>
</evidence>
<dbReference type="Pfam" id="PF24375">
    <property type="entry name" value="DUF7531"/>
    <property type="match status" value="1"/>
</dbReference>
<sequence length="286" mass="31270">MRVDCAGCAGCCLDWRPLTDEDVDHERHGRYRPLDDTYNLTPLTRSEIRRFLDDGMAAAMTPRFFTADDGVRIDGHELAAIDGNPVFFVGLRKVPKPVAPFGESPHWLRSCVFLDPTTLQCRIHNTDRYPEQCASYPGHNLALDQETMCERVEGAFGGERLVDDEPPEALDGLLLGPQALGEKLFTHPEPAQLTGSIERCAAGESSAADRAECLAVAAASSPGTTTVEQERYETYRKRALAGDSWIDCAVGVWSKRADEPGRSAPDPAIAVAVEDERGAPETPGWN</sequence>
<dbReference type="EMBL" id="CP064786">
    <property type="protein sequence ID" value="QSG01532.1"/>
    <property type="molecule type" value="Genomic_DNA"/>
</dbReference>
<organism evidence="2 3">
    <name type="scientific">Natranaeroarchaeum sulfidigenes</name>
    <dbReference type="NCBI Taxonomy" id="2784880"/>
    <lineage>
        <taxon>Archaea</taxon>
        <taxon>Methanobacteriati</taxon>
        <taxon>Methanobacteriota</taxon>
        <taxon>Stenosarchaea group</taxon>
        <taxon>Halobacteria</taxon>
        <taxon>Halobacteriales</taxon>
        <taxon>Natronoarchaeaceae</taxon>
        <taxon>Natranaeroarchaeum</taxon>
    </lineage>
</organism>
<protein>
    <submittedName>
        <fullName evidence="2">Fe-S-cluster containining protein</fullName>
    </submittedName>
</protein>
<dbReference type="RefSeq" id="WP_238478654.1">
    <property type="nucleotide sequence ID" value="NZ_CP064786.1"/>
</dbReference>
<name>A0A897MMB4_9EURY</name>
<dbReference type="InterPro" id="IPR055953">
    <property type="entry name" value="DUF7531"/>
</dbReference>
<evidence type="ECO:0000256" key="1">
    <source>
        <dbReference type="SAM" id="MobiDB-lite"/>
    </source>
</evidence>
<gene>
    <name evidence="2" type="ORF">AArcS_0298</name>
</gene>
<dbReference type="GeneID" id="70683684"/>
<proteinExistence type="predicted"/>
<dbReference type="AlphaFoldDB" id="A0A897MMB4"/>
<keyword evidence="3" id="KW-1185">Reference proteome</keyword>
<accession>A0A897MMB4</accession>